<evidence type="ECO:0000313" key="1">
    <source>
        <dbReference type="EMBL" id="KAK3076833.1"/>
    </source>
</evidence>
<proteinExistence type="predicted"/>
<dbReference type="EMBL" id="JAWDJW010003500">
    <property type="protein sequence ID" value="KAK3076833.1"/>
    <property type="molecule type" value="Genomic_DNA"/>
</dbReference>
<organism evidence="1 2">
    <name type="scientific">Coniosporium uncinatum</name>
    <dbReference type="NCBI Taxonomy" id="93489"/>
    <lineage>
        <taxon>Eukaryota</taxon>
        <taxon>Fungi</taxon>
        <taxon>Dikarya</taxon>
        <taxon>Ascomycota</taxon>
        <taxon>Pezizomycotina</taxon>
        <taxon>Dothideomycetes</taxon>
        <taxon>Dothideomycetes incertae sedis</taxon>
        <taxon>Coniosporium</taxon>
    </lineage>
</organism>
<keyword evidence="2" id="KW-1185">Reference proteome</keyword>
<feature type="non-terminal residue" evidence="1">
    <location>
        <position position="522"/>
    </location>
</feature>
<sequence>MQQELRKGNVFIGDEAPEERFLQRDEDGHFIARSREQSDEELGDEDEYDDFMRTHPLTNTGRFGTSPSTIQLPKETMVGPVTGLLANVNKKHLSEVSHRIFGGPGLPDSPATPARGRSLEQKPIPLGASQHRMSDMDGDVHMATVMPSIYAAITGTLVEVRKRMGSQWLHDLMAKPEGARVLDAGAGGAGVLAWRDILRAEWESLHDGARKPPPTPLGRTTVLTGSDALRHRASRLLDNTTFLPRLPDYVHVADPDSTQRKKFDVIIAPHTLWPIKEEYLRKQQVQNLWSMLDPEGGVLVLIEKGVPRGFEVIASARKLLLAKHIASPDSEEYETDIDSPAQVSTGRFAKKEKGMIIAPCTNHVQCPMYRNSGISKGRKDFCYFTQRFIRPPYLQQILGAKERNHDDVQFSYLAVMRGRDLRRDQDVKQGDQATEAAFEGFEDADPANAVDPLSLPRTLYTPLKRRGHVMLDVCTPSGTFERWTVPRSWSKQAYRDARKSKWGDLWALGAKTRVPRNVRLGL</sequence>
<accession>A0ACC3DJE5</accession>
<gene>
    <name evidence="1" type="ORF">LTS18_011921</name>
</gene>
<dbReference type="Proteomes" id="UP001186974">
    <property type="component" value="Unassembled WGS sequence"/>
</dbReference>
<reference evidence="1" key="1">
    <citation type="submission" date="2024-09" db="EMBL/GenBank/DDBJ databases">
        <title>Black Yeasts Isolated from many extreme environments.</title>
        <authorList>
            <person name="Coleine C."/>
            <person name="Stajich J.E."/>
            <person name="Selbmann L."/>
        </authorList>
    </citation>
    <scope>NUCLEOTIDE SEQUENCE</scope>
    <source>
        <strain evidence="1">CCFEE 5737</strain>
    </source>
</reference>
<evidence type="ECO:0000313" key="2">
    <source>
        <dbReference type="Proteomes" id="UP001186974"/>
    </source>
</evidence>
<name>A0ACC3DJE5_9PEZI</name>
<comment type="caution">
    <text evidence="1">The sequence shown here is derived from an EMBL/GenBank/DDBJ whole genome shotgun (WGS) entry which is preliminary data.</text>
</comment>
<protein>
    <submittedName>
        <fullName evidence="1">Uncharacterized protein</fullName>
    </submittedName>
</protein>